<protein>
    <recommendedName>
        <fullName evidence="1">Trafficking protein particle complex subunit 11 domain-containing protein</fullName>
    </recommendedName>
</protein>
<reference evidence="2" key="1">
    <citation type="submission" date="2018-02" db="EMBL/GenBank/DDBJ databases">
        <authorList>
            <person name="Cohen D.B."/>
            <person name="Kent A.D."/>
        </authorList>
    </citation>
    <scope>NUCLEOTIDE SEQUENCE</scope>
</reference>
<dbReference type="PANTHER" id="PTHR14374">
    <property type="entry name" value="FOIE GRAS"/>
    <property type="match status" value="1"/>
</dbReference>
<dbReference type="PANTHER" id="PTHR14374:SF0">
    <property type="entry name" value="TRAFFICKING PROTEIN PARTICLE COMPLEX SUBUNIT 11"/>
    <property type="match status" value="1"/>
</dbReference>
<gene>
    <name evidence="2" type="ORF">FSB_LOCUS13170</name>
</gene>
<dbReference type="AlphaFoldDB" id="A0A2N9FDT4"/>
<evidence type="ECO:0000313" key="2">
    <source>
        <dbReference type="EMBL" id="SPC85288.1"/>
    </source>
</evidence>
<dbReference type="Pfam" id="PF11817">
    <property type="entry name" value="Foie-gras_1"/>
    <property type="match status" value="1"/>
</dbReference>
<sequence>MEEYPEELRTPPVTLISVVGCPDLHSTLSKHLHSEQPPINTLALPDFSKISLFSAKPDSPSPPPPPPPPSGILKRDWLLKHRTRIPSVVAALFSHDHLSGDPAQWLQVCSHIDQLKAILRPRNIKLLLVVVVDSDNVDDLSEDRMLALRKRAELDSKYVVLFNQNDSSALHRLGSAFAELANLYYRDEGRRIKLRLEKKTFNSSSIELNIRYCFKVAVYAEFRRDWAEALRFYDDAYHTLRQMIGTSKRLPAIQRLVEIKTVAEQLHFKISTLLLHGGKVAEAVTWFRQHNASYRRLIGAPEAIFLHWEWLSRQFLVFAELLDKSSAAIKNVSSLVLATADKALTEWESRPAYYYQLAAHYLKEKRSSFELALSMSETANEIDNSAESVVPSTYVGQFARLLEQGDAFALQSLTDEEYIRFAIAEGKRFQDSFEIIALLKKSYESYSDLKVQRMVSFCGFQMAREHYAVGEFDNAKPLFEGIANLYRQEGWVTLLWEVLGYLQECARKHGVMKDFLEYSLEMAALPVSTGTDTQSFRFKDCGPAGPASLAQREVIHKEVLGLVSGESGLASVKNSTNLKITGDNPLHLEIDPVSPLRLVLLASVAFHEQMIKPNASTLITLSLLSQLPLTVEIEQLEVQFNQSDCNFTIMNAQRPPLAATAEDKEGRRVETSPSLTLSTNKWLRLTYDIKSDQSGKLECTSVIAKMGPHFTICCRAESPASMDDLPLWKFEDLVETSPMKDPALAFTGQKATQVEEPDPQVDLNLGASGPAFVGESFIVPVNVISMGHAVYSGELKINLVDVRGGGLFSPRETEPSSMDSHHVELLGISGPEGEDETQLGTDEIKKIQKSFGLVSVPFLKCGELWSCKLEIKWHRPKPVMLYVSLGYTPHSNESTAHKVNVHKSLQIEGKTAVVISHQIKLPFRRDPLLLSSIKSVPDSDQPASLPLSEKSILIVSAKNSAEVPLHLLSMSLELDNEGVGGSCSMPHEHETLLDPALLVPGEEFKKVFTVISEANSSKLKLGTVCVRWGRHSVNEEQSSSTVASVLTTQTLPDVNVELPPLVVSLDCPPYAIIGDPFTFLVKIRNQTQLLQEVKFSLADAQSFVLSGSHNDTVFVLPKSEHILNYKLVPLASGIQQLPRFTLTSERYSAGFQPSVAASTIFVFPSKPHFKVADVEDKRMESLVAE</sequence>
<evidence type="ECO:0000259" key="1">
    <source>
        <dbReference type="Pfam" id="PF11817"/>
    </source>
</evidence>
<dbReference type="InterPro" id="IPR021773">
    <property type="entry name" value="TPC11"/>
</dbReference>
<dbReference type="EMBL" id="OIVN01000771">
    <property type="protein sequence ID" value="SPC85288.1"/>
    <property type="molecule type" value="Genomic_DNA"/>
</dbReference>
<name>A0A2N9FDT4_FAGSY</name>
<organism evidence="2">
    <name type="scientific">Fagus sylvatica</name>
    <name type="common">Beechnut</name>
    <dbReference type="NCBI Taxonomy" id="28930"/>
    <lineage>
        <taxon>Eukaryota</taxon>
        <taxon>Viridiplantae</taxon>
        <taxon>Streptophyta</taxon>
        <taxon>Embryophyta</taxon>
        <taxon>Tracheophyta</taxon>
        <taxon>Spermatophyta</taxon>
        <taxon>Magnoliopsida</taxon>
        <taxon>eudicotyledons</taxon>
        <taxon>Gunneridae</taxon>
        <taxon>Pentapetalae</taxon>
        <taxon>rosids</taxon>
        <taxon>fabids</taxon>
        <taxon>Fagales</taxon>
        <taxon>Fagaceae</taxon>
        <taxon>Fagus</taxon>
    </lineage>
</organism>
<accession>A0A2N9FDT4</accession>
<proteinExistence type="predicted"/>
<feature type="domain" description="Trafficking protein particle complex subunit 11" evidence="1">
    <location>
        <begin position="255"/>
        <end position="524"/>
    </location>
</feature>